<evidence type="ECO:0000313" key="3">
    <source>
        <dbReference type="EMBL" id="MEL0611506.1"/>
    </source>
</evidence>
<sequence>LYDLLNVDIKFADNSTEVNTKYMGRLAEATTLLKEHKSLALVVTGHADASGTEEYNDNLALGRAKQVER</sequence>
<evidence type="ECO:0000256" key="1">
    <source>
        <dbReference type="PROSITE-ProRule" id="PRU00473"/>
    </source>
</evidence>
<proteinExistence type="predicted"/>
<feature type="domain" description="OmpA-like" evidence="2">
    <location>
        <begin position="1"/>
        <end position="69"/>
    </location>
</feature>
<gene>
    <name evidence="3" type="ORF">V8Z71_25090</name>
</gene>
<protein>
    <submittedName>
        <fullName evidence="3">OmpA family protein</fullName>
    </submittedName>
</protein>
<dbReference type="InterPro" id="IPR006665">
    <property type="entry name" value="OmpA-like"/>
</dbReference>
<dbReference type="Proteomes" id="UP001377160">
    <property type="component" value="Unassembled WGS sequence"/>
</dbReference>
<feature type="non-terminal residue" evidence="3">
    <location>
        <position position="1"/>
    </location>
</feature>
<dbReference type="RefSeq" id="WP_341636302.1">
    <property type="nucleotide sequence ID" value="NZ_JBANDX010000416.1"/>
</dbReference>
<name>A0ABU9FZ52_9VIBR</name>
<keyword evidence="1" id="KW-0472">Membrane</keyword>
<reference evidence="3 4" key="1">
    <citation type="submission" date="2024-02" db="EMBL/GenBank/DDBJ databases">
        <title>Bacteria isolated from the canopy kelp, Nereocystis luetkeana.</title>
        <authorList>
            <person name="Pfister C.A."/>
            <person name="Younker I.T."/>
            <person name="Light S.H."/>
        </authorList>
    </citation>
    <scope>NUCLEOTIDE SEQUENCE [LARGE SCALE GENOMIC DNA]</scope>
    <source>
        <strain evidence="3 4">TI.1.15</strain>
    </source>
</reference>
<keyword evidence="4" id="KW-1185">Reference proteome</keyword>
<feature type="non-terminal residue" evidence="3">
    <location>
        <position position="69"/>
    </location>
</feature>
<accession>A0ABU9FZ52</accession>
<dbReference type="Gene3D" id="3.30.1330.60">
    <property type="entry name" value="OmpA-like domain"/>
    <property type="match status" value="1"/>
</dbReference>
<comment type="caution">
    <text evidence="3">The sequence shown here is derived from an EMBL/GenBank/DDBJ whole genome shotgun (WGS) entry which is preliminary data.</text>
</comment>
<dbReference type="InterPro" id="IPR036737">
    <property type="entry name" value="OmpA-like_sf"/>
</dbReference>
<dbReference type="EMBL" id="JBANDX010000416">
    <property type="protein sequence ID" value="MEL0611506.1"/>
    <property type="molecule type" value="Genomic_DNA"/>
</dbReference>
<dbReference type="SUPFAM" id="SSF103088">
    <property type="entry name" value="OmpA-like"/>
    <property type="match status" value="1"/>
</dbReference>
<evidence type="ECO:0000259" key="2">
    <source>
        <dbReference type="PROSITE" id="PS51123"/>
    </source>
</evidence>
<dbReference type="PROSITE" id="PS51123">
    <property type="entry name" value="OMPA_2"/>
    <property type="match status" value="1"/>
</dbReference>
<organism evidence="3 4">
    <name type="scientific">Vibrio echinoideorum</name>
    <dbReference type="NCBI Taxonomy" id="2100116"/>
    <lineage>
        <taxon>Bacteria</taxon>
        <taxon>Pseudomonadati</taxon>
        <taxon>Pseudomonadota</taxon>
        <taxon>Gammaproteobacteria</taxon>
        <taxon>Vibrionales</taxon>
        <taxon>Vibrionaceae</taxon>
        <taxon>Vibrio</taxon>
    </lineage>
</organism>
<dbReference type="Pfam" id="PF00691">
    <property type="entry name" value="OmpA"/>
    <property type="match status" value="1"/>
</dbReference>
<evidence type="ECO:0000313" key="4">
    <source>
        <dbReference type="Proteomes" id="UP001377160"/>
    </source>
</evidence>